<organism evidence="1 2">
    <name type="scientific">Telmatospirillum siberiense</name>
    <dbReference type="NCBI Taxonomy" id="382514"/>
    <lineage>
        <taxon>Bacteria</taxon>
        <taxon>Pseudomonadati</taxon>
        <taxon>Pseudomonadota</taxon>
        <taxon>Alphaproteobacteria</taxon>
        <taxon>Rhodospirillales</taxon>
        <taxon>Rhodospirillaceae</taxon>
        <taxon>Telmatospirillum</taxon>
    </lineage>
</organism>
<dbReference type="OrthoDB" id="9802053at2"/>
<reference evidence="2" key="1">
    <citation type="submission" date="2017-12" db="EMBL/GenBank/DDBJ databases">
        <title>Draft genome sequence of Telmatospirillum siberiense 26-4b1T, an acidotolerant peatland alphaproteobacterium potentially involved in sulfur cycling.</title>
        <authorList>
            <person name="Hausmann B."/>
            <person name="Pjevac P."/>
            <person name="Schreck K."/>
            <person name="Herbold C.W."/>
            <person name="Daims H."/>
            <person name="Wagner M."/>
            <person name="Pester M."/>
            <person name="Loy A."/>
        </authorList>
    </citation>
    <scope>NUCLEOTIDE SEQUENCE [LARGE SCALE GENOMIC DNA]</scope>
    <source>
        <strain evidence="2">26-4b1</strain>
    </source>
</reference>
<name>A0A2N3PND5_9PROT</name>
<keyword evidence="2" id="KW-1185">Reference proteome</keyword>
<evidence type="ECO:0000313" key="1">
    <source>
        <dbReference type="EMBL" id="PKU21912.1"/>
    </source>
</evidence>
<gene>
    <name evidence="1" type="ORF">CWS72_24300</name>
</gene>
<dbReference type="AlphaFoldDB" id="A0A2N3PND5"/>
<comment type="caution">
    <text evidence="1">The sequence shown here is derived from an EMBL/GenBank/DDBJ whole genome shotgun (WGS) entry which is preliminary data.</text>
</comment>
<dbReference type="RefSeq" id="WP_101253245.1">
    <property type="nucleotide sequence ID" value="NZ_PIUM01000041.1"/>
</dbReference>
<dbReference type="Proteomes" id="UP000233293">
    <property type="component" value="Unassembled WGS sequence"/>
</dbReference>
<protein>
    <submittedName>
        <fullName evidence="1">SIR2 family protein</fullName>
    </submittedName>
</protein>
<evidence type="ECO:0000313" key="2">
    <source>
        <dbReference type="Proteomes" id="UP000233293"/>
    </source>
</evidence>
<proteinExistence type="predicted"/>
<sequence>MPHNPMNEIAAGLAAGRLAPYLGPDLLTLDGPAAVPDSALALAAAINGRISVSGRIRNNLWATAQWIESFKHRITLVRLLEDLFAPVPAPTRLHGWLAGLGLPLIVDTWYDTMMADALRGKAAPFVEWQGIRRSGQTYEEPWGKCYDASGAEISGVSANGATVLYKPHGAVRPAANFLISDSDYVEVLTEIDIQTPIPETVIELRGNLGFAFLGCRFYDQMQRTFAHQIIKRSAGPHYAVLTGELTKNERRFLELEGITQIDLPLSEAVDLLIGVGK</sequence>
<dbReference type="Pfam" id="PF13289">
    <property type="entry name" value="SIR2_2"/>
    <property type="match status" value="1"/>
</dbReference>
<dbReference type="EMBL" id="PIUM01000041">
    <property type="protein sequence ID" value="PKU21912.1"/>
    <property type="molecule type" value="Genomic_DNA"/>
</dbReference>
<accession>A0A2N3PND5</accession>